<protein>
    <submittedName>
        <fullName evidence="7">Thiol-disulfide isomerase/thioredoxin</fullName>
    </submittedName>
</protein>
<dbReference type="GO" id="GO:0017004">
    <property type="term" value="P:cytochrome complex assembly"/>
    <property type="evidence" value="ECO:0007669"/>
    <property type="project" value="UniProtKB-KW"/>
</dbReference>
<dbReference type="EMBL" id="PGFJ01000001">
    <property type="protein sequence ID" value="PJJ83143.1"/>
    <property type="molecule type" value="Genomic_DNA"/>
</dbReference>
<dbReference type="InterPro" id="IPR012336">
    <property type="entry name" value="Thioredoxin-like_fold"/>
</dbReference>
<comment type="caution">
    <text evidence="7">The sequence shown here is derived from an EMBL/GenBank/DDBJ whole genome shotgun (WGS) entry which is preliminary data.</text>
</comment>
<comment type="subcellular location">
    <subcellularLocation>
        <location evidence="1">Cell envelope</location>
    </subcellularLocation>
</comment>
<dbReference type="GO" id="GO:0030313">
    <property type="term" value="C:cell envelope"/>
    <property type="evidence" value="ECO:0007669"/>
    <property type="project" value="UniProtKB-SubCell"/>
</dbReference>
<evidence type="ECO:0000256" key="5">
    <source>
        <dbReference type="SAM" id="SignalP"/>
    </source>
</evidence>
<dbReference type="PANTHER" id="PTHR42852">
    <property type="entry name" value="THIOL:DISULFIDE INTERCHANGE PROTEIN DSBE"/>
    <property type="match status" value="1"/>
</dbReference>
<keyword evidence="3" id="KW-1015">Disulfide bond</keyword>
<dbReference type="PANTHER" id="PTHR42852:SF6">
    <property type="entry name" value="THIOL:DISULFIDE INTERCHANGE PROTEIN DSBE"/>
    <property type="match status" value="1"/>
</dbReference>
<name>A0A2H9VQT1_9SPHI</name>
<evidence type="ECO:0000256" key="1">
    <source>
        <dbReference type="ARBA" id="ARBA00004196"/>
    </source>
</evidence>
<dbReference type="Pfam" id="PF13905">
    <property type="entry name" value="Thioredoxin_8"/>
    <property type="match status" value="1"/>
</dbReference>
<evidence type="ECO:0000313" key="8">
    <source>
        <dbReference type="Proteomes" id="UP000242687"/>
    </source>
</evidence>
<dbReference type="GO" id="GO:0016853">
    <property type="term" value="F:isomerase activity"/>
    <property type="evidence" value="ECO:0007669"/>
    <property type="project" value="UniProtKB-KW"/>
</dbReference>
<accession>A0A2H9VQT1</accession>
<feature type="signal peptide" evidence="5">
    <location>
        <begin position="1"/>
        <end position="23"/>
    </location>
</feature>
<evidence type="ECO:0000256" key="4">
    <source>
        <dbReference type="ARBA" id="ARBA00023284"/>
    </source>
</evidence>
<dbReference type="InterPro" id="IPR036249">
    <property type="entry name" value="Thioredoxin-like_sf"/>
</dbReference>
<keyword evidence="2" id="KW-0201">Cytochrome c-type biogenesis</keyword>
<dbReference type="PROSITE" id="PS51352">
    <property type="entry name" value="THIOREDOXIN_2"/>
    <property type="match status" value="1"/>
</dbReference>
<proteinExistence type="predicted"/>
<keyword evidence="4" id="KW-0676">Redox-active center</keyword>
<feature type="chain" id="PRO_5014120681" evidence="5">
    <location>
        <begin position="24"/>
        <end position="549"/>
    </location>
</feature>
<dbReference type="InterPro" id="IPR013766">
    <property type="entry name" value="Thioredoxin_domain"/>
</dbReference>
<evidence type="ECO:0000259" key="6">
    <source>
        <dbReference type="PROSITE" id="PS51352"/>
    </source>
</evidence>
<evidence type="ECO:0000256" key="3">
    <source>
        <dbReference type="ARBA" id="ARBA00023157"/>
    </source>
</evidence>
<reference evidence="7 8" key="1">
    <citation type="submission" date="2017-11" db="EMBL/GenBank/DDBJ databases">
        <title>Genomic Encyclopedia of Archaeal and Bacterial Type Strains, Phase II (KMG-II): From Individual Species to Whole Genera.</title>
        <authorList>
            <person name="Goeker M."/>
        </authorList>
    </citation>
    <scope>NUCLEOTIDE SEQUENCE [LARGE SCALE GENOMIC DNA]</scope>
    <source>
        <strain evidence="7 8">DSM 28175</strain>
    </source>
</reference>
<dbReference type="RefSeq" id="WP_100339434.1">
    <property type="nucleotide sequence ID" value="NZ_PGFJ01000001.1"/>
</dbReference>
<dbReference type="AlphaFoldDB" id="A0A2H9VQT1"/>
<keyword evidence="5" id="KW-0732">Signal</keyword>
<evidence type="ECO:0000256" key="2">
    <source>
        <dbReference type="ARBA" id="ARBA00022748"/>
    </source>
</evidence>
<dbReference type="SUPFAM" id="SSF52833">
    <property type="entry name" value="Thioredoxin-like"/>
    <property type="match status" value="1"/>
</dbReference>
<gene>
    <name evidence="7" type="ORF">CLV57_0121</name>
</gene>
<sequence>MKRHPLLYIYLALFSLLPVSVKAQKDVVNLSGKISDYQADRDTVPFEIWVYSSIKDEPRIIAMQINGDGTFSKTLSINHKQDVVFGYGDNIKLLVSPGDSITTEFEQTALLKTIKFAKGPAINRELVDYQNAFSAYCEKRYPGKNGRYQQFFQTKKRTPEKFKQFIFDRLKQETDFYNDFTAKNHSSELFKKWAKFELEYECANDLIQYTSGANIGAANKPLPKTYFDFFDRFALDNPEAAFSSAYLDFLSSYSNIYFLEKYKANMPMSVIAGFLISSGKNLTGKQILRLGKVQKKGPDKTSIFDVLFIKNILEANDGVNEDAIATQIGDYSFDALIGLFVNHTQGFARDVLLSGFICQMIDDVKDIDLIKSRLDTFLPSIGTGYLRDELLAELQTADEKRKNYQLSAGSKINFLPVTPSDSVFNKLIEPYRGKVILVDFWGTWCQPCLAAVPDANALYKAYSNKGVTILYLAVKSKENIWKSVIAEHKILGEHFLLSPSQEAVLTEKFRISGYPQYMLIDKRGFVKDENAKHPNDNALKREIDELLLN</sequence>
<evidence type="ECO:0000313" key="7">
    <source>
        <dbReference type="EMBL" id="PJJ83143.1"/>
    </source>
</evidence>
<dbReference type="OrthoDB" id="1120316at2"/>
<dbReference type="InterPro" id="IPR050553">
    <property type="entry name" value="Thioredoxin_ResA/DsbE_sf"/>
</dbReference>
<feature type="domain" description="Thioredoxin" evidence="6">
    <location>
        <begin position="406"/>
        <end position="548"/>
    </location>
</feature>
<keyword evidence="8" id="KW-1185">Reference proteome</keyword>
<keyword evidence="7" id="KW-0413">Isomerase</keyword>
<dbReference type="CDD" id="cd02966">
    <property type="entry name" value="TlpA_like_family"/>
    <property type="match status" value="1"/>
</dbReference>
<organism evidence="7 8">
    <name type="scientific">Mucilaginibacter auburnensis</name>
    <dbReference type="NCBI Taxonomy" id="1457233"/>
    <lineage>
        <taxon>Bacteria</taxon>
        <taxon>Pseudomonadati</taxon>
        <taxon>Bacteroidota</taxon>
        <taxon>Sphingobacteriia</taxon>
        <taxon>Sphingobacteriales</taxon>
        <taxon>Sphingobacteriaceae</taxon>
        <taxon>Mucilaginibacter</taxon>
    </lineage>
</organism>
<dbReference type="Proteomes" id="UP000242687">
    <property type="component" value="Unassembled WGS sequence"/>
</dbReference>
<dbReference type="Gene3D" id="3.40.30.10">
    <property type="entry name" value="Glutaredoxin"/>
    <property type="match status" value="1"/>
</dbReference>